<feature type="transmembrane region" description="Helical" evidence="1">
    <location>
        <begin position="55"/>
        <end position="81"/>
    </location>
</feature>
<keyword evidence="1" id="KW-1133">Transmembrane helix</keyword>
<accession>A0A3S4PGD2</accession>
<keyword evidence="3" id="KW-1185">Reference proteome</keyword>
<evidence type="ECO:0000313" key="2">
    <source>
        <dbReference type="EMBL" id="VEE99478.1"/>
    </source>
</evidence>
<dbReference type="Proteomes" id="UP000279284">
    <property type="component" value="Chromosome"/>
</dbReference>
<dbReference type="KEGG" id="nci:NCTC10296_00360"/>
<protein>
    <submittedName>
        <fullName evidence="2">Uncharacterized protein</fullName>
    </submittedName>
</protein>
<dbReference type="EMBL" id="LR134313">
    <property type="protein sequence ID" value="VEE99478.1"/>
    <property type="molecule type" value="Genomic_DNA"/>
</dbReference>
<reference evidence="2 3" key="1">
    <citation type="submission" date="2018-12" db="EMBL/GenBank/DDBJ databases">
        <authorList>
            <consortium name="Pathogen Informatics"/>
        </authorList>
    </citation>
    <scope>NUCLEOTIDE SEQUENCE [LARGE SCALE GENOMIC DNA]</scope>
    <source>
        <strain evidence="2 3">NCTC10296</strain>
    </source>
</reference>
<dbReference type="RefSeq" id="WP_085415421.1">
    <property type="nucleotide sequence ID" value="NZ_CAUJPY010000002.1"/>
</dbReference>
<name>A0A3S4PGD2_9NEIS</name>
<evidence type="ECO:0000256" key="1">
    <source>
        <dbReference type="SAM" id="Phobius"/>
    </source>
</evidence>
<proteinExistence type="predicted"/>
<evidence type="ECO:0000313" key="3">
    <source>
        <dbReference type="Proteomes" id="UP000279284"/>
    </source>
</evidence>
<keyword evidence="1" id="KW-0472">Membrane</keyword>
<keyword evidence="1" id="KW-0812">Transmembrane</keyword>
<sequence>MHQIFQIDIDRENQMSKHNLRNIALFLTTTSIMLAPVLLLFVGTQYLNHMLAANCILAAFLSSLLISSAQIRAIIGLALFGTALSLSMPAMPFIYVLAASAAGGLLTWSAPFLFRQVEDPVA</sequence>
<feature type="transmembrane region" description="Helical" evidence="1">
    <location>
        <begin position="23"/>
        <end position="43"/>
    </location>
</feature>
<gene>
    <name evidence="2" type="ORF">NCTC10296_00360</name>
</gene>
<organism evidence="2 3">
    <name type="scientific">Neisseria canis</name>
    <dbReference type="NCBI Taxonomy" id="493"/>
    <lineage>
        <taxon>Bacteria</taxon>
        <taxon>Pseudomonadati</taxon>
        <taxon>Pseudomonadota</taxon>
        <taxon>Betaproteobacteria</taxon>
        <taxon>Neisseriales</taxon>
        <taxon>Neisseriaceae</taxon>
        <taxon>Neisseria</taxon>
    </lineage>
</organism>
<dbReference type="AlphaFoldDB" id="A0A3S4PGD2"/>